<sequence length="303" mass="32680">MNTYAPTGAQLRIVHGDHAATITEVGAAVREYTVGGRPVFVPFPADELSPAFNGGVLVPWPNRLRDGAYELDGTAYQVPITEPRRGTALHGLACWQRWGVVEHDVATVTLELALVPTPGYPFSVVTRVTYSLGDDGLHVRVRTTNVGPGAAPYGVGFHPWLSPNGADLDECTLRLDATTRVTTDDRLLPTGTEPASGSFDLREARPLAGVDLDDAYVDVLRDDDGLSWTRLAAPDGRTAAIWMDSTMDTWQVCTGDHVDPAFRRSGVAAEPMSCIADAFRTGDRLVRLTTGQTHEVTWGATLL</sequence>
<dbReference type="Pfam" id="PF01263">
    <property type="entry name" value="Aldose_epim"/>
    <property type="match status" value="1"/>
</dbReference>
<dbReference type="GO" id="GO:0005975">
    <property type="term" value="P:carbohydrate metabolic process"/>
    <property type="evidence" value="ECO:0007669"/>
    <property type="project" value="InterPro"/>
</dbReference>
<evidence type="ECO:0000313" key="1">
    <source>
        <dbReference type="EMBL" id="MBD8080696.1"/>
    </source>
</evidence>
<dbReference type="InterPro" id="IPR008183">
    <property type="entry name" value="Aldose_1/G6P_1-epimerase"/>
</dbReference>
<dbReference type="AlphaFoldDB" id="A0A927J2G6"/>
<keyword evidence="2" id="KW-1185">Reference proteome</keyword>
<dbReference type="Gene3D" id="2.70.98.10">
    <property type="match status" value="1"/>
</dbReference>
<dbReference type="Proteomes" id="UP000610846">
    <property type="component" value="Unassembled WGS sequence"/>
</dbReference>
<evidence type="ECO:0000313" key="2">
    <source>
        <dbReference type="Proteomes" id="UP000610846"/>
    </source>
</evidence>
<dbReference type="CDD" id="cd09022">
    <property type="entry name" value="Aldose_epim_Ec_YihR"/>
    <property type="match status" value="1"/>
</dbReference>
<name>A0A927J2G6_9MICO</name>
<dbReference type="SUPFAM" id="SSF74650">
    <property type="entry name" value="Galactose mutarotase-like"/>
    <property type="match status" value="1"/>
</dbReference>
<reference evidence="1" key="1">
    <citation type="journal article" date="2018" name="Curr. Microbiol.">
        <title>Cellulosimicrobium arenosum sp. nov., Isolated from Marine Sediment Sand.</title>
        <authorList>
            <person name="Oh M."/>
            <person name="Kim J.H."/>
            <person name="Yoon J.H."/>
            <person name="Schumann P."/>
            <person name="Kim W."/>
        </authorList>
    </citation>
    <scope>NUCLEOTIDE SEQUENCE</scope>
    <source>
        <strain evidence="1">KCTC 49039</strain>
    </source>
</reference>
<dbReference type="EMBL" id="JACYHB010000019">
    <property type="protein sequence ID" value="MBD8080696.1"/>
    <property type="molecule type" value="Genomic_DNA"/>
</dbReference>
<accession>A0A927J2G6</accession>
<proteinExistence type="predicted"/>
<organism evidence="1 2">
    <name type="scientific">Cellulosimicrobium arenosum</name>
    <dbReference type="NCBI Taxonomy" id="2708133"/>
    <lineage>
        <taxon>Bacteria</taxon>
        <taxon>Bacillati</taxon>
        <taxon>Actinomycetota</taxon>
        <taxon>Actinomycetes</taxon>
        <taxon>Micrococcales</taxon>
        <taxon>Promicromonosporaceae</taxon>
        <taxon>Cellulosimicrobium</taxon>
    </lineage>
</organism>
<dbReference type="GO" id="GO:0016853">
    <property type="term" value="F:isomerase activity"/>
    <property type="evidence" value="ECO:0007669"/>
    <property type="project" value="InterPro"/>
</dbReference>
<dbReference type="InterPro" id="IPR037480">
    <property type="entry name" value="YihR-like"/>
</dbReference>
<comment type="caution">
    <text evidence="1">The sequence shown here is derived from an EMBL/GenBank/DDBJ whole genome shotgun (WGS) entry which is preliminary data.</text>
</comment>
<gene>
    <name evidence="1" type="ORF">IF651_16770</name>
</gene>
<protein>
    <submittedName>
        <fullName evidence="1">Aldose 1-epimerase family protein</fullName>
    </submittedName>
</protein>
<dbReference type="InterPro" id="IPR014718">
    <property type="entry name" value="GH-type_carb-bd"/>
</dbReference>
<dbReference type="RefSeq" id="WP_191830274.1">
    <property type="nucleotide sequence ID" value="NZ_JACYHB010000019.1"/>
</dbReference>
<reference evidence="1" key="2">
    <citation type="submission" date="2020-09" db="EMBL/GenBank/DDBJ databases">
        <authorList>
            <person name="Yu Y."/>
        </authorList>
    </citation>
    <scope>NUCLEOTIDE SEQUENCE</scope>
    <source>
        <strain evidence="1">KCTC 49039</strain>
    </source>
</reference>
<dbReference type="GO" id="GO:0030246">
    <property type="term" value="F:carbohydrate binding"/>
    <property type="evidence" value="ECO:0007669"/>
    <property type="project" value="InterPro"/>
</dbReference>
<dbReference type="InterPro" id="IPR011013">
    <property type="entry name" value="Gal_mutarotase_sf_dom"/>
</dbReference>